<evidence type="ECO:0000313" key="4">
    <source>
        <dbReference type="Proteomes" id="UP000230750"/>
    </source>
</evidence>
<reference evidence="3 4" key="1">
    <citation type="journal article" date="2017" name="PLoS Biol.">
        <title>The sea cucumber genome provides insights into morphological evolution and visceral regeneration.</title>
        <authorList>
            <person name="Zhang X."/>
            <person name="Sun L."/>
            <person name="Yuan J."/>
            <person name="Sun Y."/>
            <person name="Gao Y."/>
            <person name="Zhang L."/>
            <person name="Li S."/>
            <person name="Dai H."/>
            <person name="Hamel J.F."/>
            <person name="Liu C."/>
            <person name="Yu Y."/>
            <person name="Liu S."/>
            <person name="Lin W."/>
            <person name="Guo K."/>
            <person name="Jin S."/>
            <person name="Xu P."/>
            <person name="Storey K.B."/>
            <person name="Huan P."/>
            <person name="Zhang T."/>
            <person name="Zhou Y."/>
            <person name="Zhang J."/>
            <person name="Lin C."/>
            <person name="Li X."/>
            <person name="Xing L."/>
            <person name="Huo D."/>
            <person name="Sun M."/>
            <person name="Wang L."/>
            <person name="Mercier A."/>
            <person name="Li F."/>
            <person name="Yang H."/>
            <person name="Xiang J."/>
        </authorList>
    </citation>
    <scope>NUCLEOTIDE SEQUENCE [LARGE SCALE GENOMIC DNA]</scope>
    <source>
        <strain evidence="3">Shaxun</strain>
        <tissue evidence="3">Muscle</tissue>
    </source>
</reference>
<feature type="domain" description="Reverse transcriptase" evidence="2">
    <location>
        <begin position="376"/>
        <end position="446"/>
    </location>
</feature>
<proteinExistence type="predicted"/>
<sequence>MPRRRGSSSRNTIRSPLLGDTTEMMAPPHYDNIRVELPPPFLGTGSEDFSQWCRRFEIALQANNVSPQDVPRLLPSRLAGGAFCYWDSLSQGIKNDFSLVKEKLKDVFGQRQHKATFQAFINARPRYPAEAIQVYAAELTRLVADAFPDYDERAQQCEIFRRFLAGLDVALVQKCHEHGVTNLQEALRISMQAERAIEASRMHGSTPTMVIPPYPSTLPGAQPLVGTLNADVPDQTKILVQSVTSLTEQGFKHAVADDKGQPSAQINLTPQINVSTDIPKPLIFVCINGLSETERKQAQNLLQEFSDVFSANSTDFGRTNLVTHSIKTDSSTPIKQRAYRSTPKMREEIQNQCDRLMENDLIEESYGPWSSPIVMIKKPDGTYRFCVDYRKLNKVTVKDSHPLPRIDDTLDALSGNVLFSTMDLASGFWQVEMNEEDKEKTAFTTVIPCTNLK</sequence>
<gene>
    <name evidence="3" type="ORF">BSL78_22777</name>
</gene>
<dbReference type="FunFam" id="3.10.10.10:FF:000029">
    <property type="match status" value="1"/>
</dbReference>
<dbReference type="PANTHER" id="PTHR24559">
    <property type="entry name" value="TRANSPOSON TY3-I GAG-POL POLYPROTEIN"/>
    <property type="match status" value="1"/>
</dbReference>
<dbReference type="Proteomes" id="UP000230750">
    <property type="component" value="Unassembled WGS sequence"/>
</dbReference>
<accession>A0A2G8JX87</accession>
<organism evidence="3 4">
    <name type="scientific">Stichopus japonicus</name>
    <name type="common">Sea cucumber</name>
    <dbReference type="NCBI Taxonomy" id="307972"/>
    <lineage>
        <taxon>Eukaryota</taxon>
        <taxon>Metazoa</taxon>
        <taxon>Echinodermata</taxon>
        <taxon>Eleutherozoa</taxon>
        <taxon>Echinozoa</taxon>
        <taxon>Holothuroidea</taxon>
        <taxon>Aspidochirotacea</taxon>
        <taxon>Aspidochirotida</taxon>
        <taxon>Stichopodidae</taxon>
        <taxon>Apostichopus</taxon>
    </lineage>
</organism>
<evidence type="ECO:0000259" key="2">
    <source>
        <dbReference type="Pfam" id="PF00078"/>
    </source>
</evidence>
<dbReference type="CDD" id="cd01647">
    <property type="entry name" value="RT_LTR"/>
    <property type="match status" value="1"/>
</dbReference>
<keyword evidence="4" id="KW-1185">Reference proteome</keyword>
<dbReference type="PANTHER" id="PTHR24559:SF444">
    <property type="entry name" value="REVERSE TRANSCRIPTASE DOMAIN-CONTAINING PROTEIN"/>
    <property type="match status" value="1"/>
</dbReference>
<dbReference type="Gene3D" id="3.10.10.10">
    <property type="entry name" value="HIV Type 1 Reverse Transcriptase, subunit A, domain 1"/>
    <property type="match status" value="1"/>
</dbReference>
<dbReference type="AlphaFoldDB" id="A0A2G8JX87"/>
<dbReference type="InterPro" id="IPR043502">
    <property type="entry name" value="DNA/RNA_pol_sf"/>
</dbReference>
<protein>
    <recommendedName>
        <fullName evidence="2">Reverse transcriptase domain-containing protein</fullName>
    </recommendedName>
</protein>
<dbReference type="InterPro" id="IPR000477">
    <property type="entry name" value="RT_dom"/>
</dbReference>
<dbReference type="EMBL" id="MRZV01001130">
    <property type="protein sequence ID" value="PIK40376.1"/>
    <property type="molecule type" value="Genomic_DNA"/>
</dbReference>
<dbReference type="OrthoDB" id="8950740at2759"/>
<evidence type="ECO:0000313" key="3">
    <source>
        <dbReference type="EMBL" id="PIK40376.1"/>
    </source>
</evidence>
<dbReference type="SUPFAM" id="SSF56672">
    <property type="entry name" value="DNA/RNA polymerases"/>
    <property type="match status" value="1"/>
</dbReference>
<name>A0A2G8JX87_STIJA</name>
<feature type="region of interest" description="Disordered" evidence="1">
    <location>
        <begin position="1"/>
        <end position="24"/>
    </location>
</feature>
<evidence type="ECO:0000256" key="1">
    <source>
        <dbReference type="SAM" id="MobiDB-lite"/>
    </source>
</evidence>
<dbReference type="Pfam" id="PF00078">
    <property type="entry name" value="RVT_1"/>
    <property type="match status" value="1"/>
</dbReference>
<dbReference type="InterPro" id="IPR053134">
    <property type="entry name" value="RNA-dir_DNA_polymerase"/>
</dbReference>
<comment type="caution">
    <text evidence="3">The sequence shown here is derived from an EMBL/GenBank/DDBJ whole genome shotgun (WGS) entry which is preliminary data.</text>
</comment>